<dbReference type="Gene3D" id="2.40.50.1020">
    <property type="entry name" value="LytTr DNA-binding domain"/>
    <property type="match status" value="1"/>
</dbReference>
<gene>
    <name evidence="4" type="ORF">SAMN04487910_1169</name>
</gene>
<dbReference type="InterPro" id="IPR011006">
    <property type="entry name" value="CheY-like_superfamily"/>
</dbReference>
<keyword evidence="5" id="KW-1185">Reference proteome</keyword>
<protein>
    <submittedName>
        <fullName evidence="4">Two component transcriptional regulator, LytTR family</fullName>
    </submittedName>
</protein>
<dbReference type="InterPro" id="IPR007492">
    <property type="entry name" value="LytTR_DNA-bd_dom"/>
</dbReference>
<keyword evidence="1" id="KW-0597">Phosphoprotein</keyword>
<dbReference type="SMART" id="SM00850">
    <property type="entry name" value="LytTR"/>
    <property type="match status" value="1"/>
</dbReference>
<organism evidence="4 5">
    <name type="scientific">Aquimarina amphilecti</name>
    <dbReference type="NCBI Taxonomy" id="1038014"/>
    <lineage>
        <taxon>Bacteria</taxon>
        <taxon>Pseudomonadati</taxon>
        <taxon>Bacteroidota</taxon>
        <taxon>Flavobacteriia</taxon>
        <taxon>Flavobacteriales</taxon>
        <taxon>Flavobacteriaceae</taxon>
        <taxon>Aquimarina</taxon>
    </lineage>
</organism>
<name>A0A1H7K214_AQUAM</name>
<evidence type="ECO:0000259" key="3">
    <source>
        <dbReference type="PROSITE" id="PS50930"/>
    </source>
</evidence>
<evidence type="ECO:0000313" key="5">
    <source>
        <dbReference type="Proteomes" id="UP000198521"/>
    </source>
</evidence>
<evidence type="ECO:0000256" key="1">
    <source>
        <dbReference type="PROSITE-ProRule" id="PRU00169"/>
    </source>
</evidence>
<accession>A0A1H7K214</accession>
<dbReference type="InterPro" id="IPR001789">
    <property type="entry name" value="Sig_transdc_resp-reg_receiver"/>
</dbReference>
<dbReference type="Proteomes" id="UP000198521">
    <property type="component" value="Unassembled WGS sequence"/>
</dbReference>
<dbReference type="Pfam" id="PF04397">
    <property type="entry name" value="LytTR"/>
    <property type="match status" value="1"/>
</dbReference>
<dbReference type="PANTHER" id="PTHR37299">
    <property type="entry name" value="TRANSCRIPTIONAL REGULATOR-RELATED"/>
    <property type="match status" value="1"/>
</dbReference>
<evidence type="ECO:0000259" key="2">
    <source>
        <dbReference type="PROSITE" id="PS50110"/>
    </source>
</evidence>
<dbReference type="EMBL" id="FOAB01000002">
    <property type="protein sequence ID" value="SEK80536.1"/>
    <property type="molecule type" value="Genomic_DNA"/>
</dbReference>
<reference evidence="4 5" key="1">
    <citation type="submission" date="2016-10" db="EMBL/GenBank/DDBJ databases">
        <authorList>
            <person name="de Groot N.N."/>
        </authorList>
    </citation>
    <scope>NUCLEOTIDE SEQUENCE [LARGE SCALE GENOMIC DNA]</scope>
    <source>
        <strain evidence="4 5">DSM 25232</strain>
    </source>
</reference>
<dbReference type="Gene3D" id="3.40.50.2300">
    <property type="match status" value="1"/>
</dbReference>
<dbReference type="Pfam" id="PF00072">
    <property type="entry name" value="Response_reg"/>
    <property type="match status" value="1"/>
</dbReference>
<feature type="modified residue" description="4-aspartylphosphate" evidence="1">
    <location>
        <position position="57"/>
    </location>
</feature>
<dbReference type="SMART" id="SM00448">
    <property type="entry name" value="REC"/>
    <property type="match status" value="1"/>
</dbReference>
<dbReference type="PROSITE" id="PS50930">
    <property type="entry name" value="HTH_LYTTR"/>
    <property type="match status" value="1"/>
</dbReference>
<dbReference type="InterPro" id="IPR046947">
    <property type="entry name" value="LytR-like"/>
</dbReference>
<dbReference type="AlphaFoldDB" id="A0A1H7K214"/>
<dbReference type="GO" id="GO:0000156">
    <property type="term" value="F:phosphorelay response regulator activity"/>
    <property type="evidence" value="ECO:0007669"/>
    <property type="project" value="InterPro"/>
</dbReference>
<proteinExistence type="predicted"/>
<evidence type="ECO:0000313" key="4">
    <source>
        <dbReference type="EMBL" id="SEK80536.1"/>
    </source>
</evidence>
<dbReference type="GO" id="GO:0003677">
    <property type="term" value="F:DNA binding"/>
    <property type="evidence" value="ECO:0007669"/>
    <property type="project" value="InterPro"/>
</dbReference>
<dbReference type="SUPFAM" id="SSF52172">
    <property type="entry name" value="CheY-like"/>
    <property type="match status" value="1"/>
</dbReference>
<feature type="domain" description="HTH LytTR-type" evidence="3">
    <location>
        <begin position="132"/>
        <end position="234"/>
    </location>
</feature>
<feature type="domain" description="Response regulatory" evidence="2">
    <location>
        <begin position="6"/>
        <end position="118"/>
    </location>
</feature>
<dbReference type="PROSITE" id="PS50110">
    <property type="entry name" value="RESPONSE_REGULATORY"/>
    <property type="match status" value="1"/>
</dbReference>
<dbReference type="STRING" id="1038014.SAMN04487910_1169"/>
<dbReference type="RefSeq" id="WP_091406562.1">
    <property type="nucleotide sequence ID" value="NZ_FOAB01000002.1"/>
</dbReference>
<dbReference type="OrthoDB" id="2168082at2"/>
<sequence>MNSIKSILIDDEEDAIQSLQWKICRYCPYIEIVETISNPLEAIKIIENTNLDCVFIDIKMPNINGFDILEALHQRNFFVVITSAFENYALKAIQFSVFDYLLKPIDKDDLMRVYKKLCQDINVNTTFETAIIKLCVNGVIHFLKKDEIIMLKAEGNYTKVFLINNRKLFLSKTLKEVTEVLPDSCFFRVHNSYCINLSHVQEYRKNQGGVIIMSNGQHASISRNRKNEFLVKMY</sequence>
<dbReference type="PANTHER" id="PTHR37299:SF1">
    <property type="entry name" value="STAGE 0 SPORULATION PROTEIN A HOMOLOG"/>
    <property type="match status" value="1"/>
</dbReference>